<evidence type="ECO:0000256" key="1">
    <source>
        <dbReference type="SAM" id="Phobius"/>
    </source>
</evidence>
<dbReference type="EMBL" id="UINC01041865">
    <property type="protein sequence ID" value="SVB43720.1"/>
    <property type="molecule type" value="Genomic_DNA"/>
</dbReference>
<gene>
    <name evidence="2" type="ORF">METZ01_LOCUS196574</name>
</gene>
<reference evidence="2" key="1">
    <citation type="submission" date="2018-05" db="EMBL/GenBank/DDBJ databases">
        <authorList>
            <person name="Lanie J.A."/>
            <person name="Ng W.-L."/>
            <person name="Kazmierczak K.M."/>
            <person name="Andrzejewski T.M."/>
            <person name="Davidsen T.M."/>
            <person name="Wayne K.J."/>
            <person name="Tettelin H."/>
            <person name="Glass J.I."/>
            <person name="Rusch D."/>
            <person name="Podicherti R."/>
            <person name="Tsui H.-C.T."/>
            <person name="Winkler M.E."/>
        </authorList>
    </citation>
    <scope>NUCLEOTIDE SEQUENCE</scope>
</reference>
<accession>A0A382DZ34</accession>
<dbReference type="AlphaFoldDB" id="A0A382DZ34"/>
<feature type="transmembrane region" description="Helical" evidence="1">
    <location>
        <begin position="64"/>
        <end position="92"/>
    </location>
</feature>
<proteinExistence type="predicted"/>
<feature type="transmembrane region" description="Helical" evidence="1">
    <location>
        <begin position="104"/>
        <end position="121"/>
    </location>
</feature>
<keyword evidence="1" id="KW-0812">Transmembrane</keyword>
<name>A0A382DZ34_9ZZZZ</name>
<organism evidence="2">
    <name type="scientific">marine metagenome</name>
    <dbReference type="NCBI Taxonomy" id="408172"/>
    <lineage>
        <taxon>unclassified sequences</taxon>
        <taxon>metagenomes</taxon>
        <taxon>ecological metagenomes</taxon>
    </lineage>
</organism>
<feature type="transmembrane region" description="Helical" evidence="1">
    <location>
        <begin position="34"/>
        <end position="52"/>
    </location>
</feature>
<evidence type="ECO:0000313" key="2">
    <source>
        <dbReference type="EMBL" id="SVB43720.1"/>
    </source>
</evidence>
<protein>
    <submittedName>
        <fullName evidence="2">Uncharacterized protein</fullName>
    </submittedName>
</protein>
<keyword evidence="1" id="KW-1133">Transmembrane helix</keyword>
<sequence>MRACGHLLGGVVAGASVAGVGTLTGHLHGPAEFNWWVVAGTGVFFSLFPDVDTDSLPRRWFYRAVVVALVGLVWMGESRLGIWLAILAMLPLLDHHRGWTHGRWMPLLGPGLLGLGAAFAFRTEPLSVTSFY</sequence>
<keyword evidence="1" id="KW-0472">Membrane</keyword>
<feature type="non-terminal residue" evidence="2">
    <location>
        <position position="132"/>
    </location>
</feature>